<evidence type="ECO:0000259" key="2">
    <source>
        <dbReference type="Pfam" id="PF02878"/>
    </source>
</evidence>
<evidence type="ECO:0000256" key="1">
    <source>
        <dbReference type="ARBA" id="ARBA00010231"/>
    </source>
</evidence>
<accession>A0ABY4SZX5</accession>
<dbReference type="Pfam" id="PF02878">
    <property type="entry name" value="PGM_PMM_I"/>
    <property type="match status" value="1"/>
</dbReference>
<proteinExistence type="inferred from homology"/>
<feature type="domain" description="Alpha-D-phosphohexomutase alpha/beta/alpha" evidence="2">
    <location>
        <begin position="2"/>
        <end position="58"/>
    </location>
</feature>
<dbReference type="Proteomes" id="UP001056834">
    <property type="component" value="Chromosome"/>
</dbReference>
<name>A0ABY4SZX5_9ENTR</name>
<organism evidence="3 4">
    <name type="scientific">Candidatus Blochmannia ocreatus</name>
    <name type="common">nom. nud.</name>
    <dbReference type="NCBI Taxonomy" id="251538"/>
    <lineage>
        <taxon>Bacteria</taxon>
        <taxon>Pseudomonadati</taxon>
        <taxon>Pseudomonadota</taxon>
        <taxon>Gammaproteobacteria</taxon>
        <taxon>Enterobacterales</taxon>
        <taxon>Enterobacteriaceae</taxon>
        <taxon>ant endosymbionts</taxon>
        <taxon>Candidatus Blochmanniella</taxon>
    </lineage>
</organism>
<keyword evidence="4" id="KW-1185">Reference proteome</keyword>
<protein>
    <recommendedName>
        <fullName evidence="2">Alpha-D-phosphohexomutase alpha/beta/alpha domain-containing protein</fullName>
    </recommendedName>
</protein>
<dbReference type="SUPFAM" id="SSF53738">
    <property type="entry name" value="Phosphoglucomutase, first 3 domains"/>
    <property type="match status" value="1"/>
</dbReference>
<dbReference type="EMBL" id="CP097762">
    <property type="protein sequence ID" value="URJ25384.1"/>
    <property type="molecule type" value="Genomic_DNA"/>
</dbReference>
<sequence>MLSLNIIKLIITTTQKANGIIITSSHNPPDYDGIKYNTISGWLVSPAITHDIEQISNKFLMKN</sequence>
<evidence type="ECO:0000313" key="4">
    <source>
        <dbReference type="Proteomes" id="UP001056834"/>
    </source>
</evidence>
<evidence type="ECO:0000313" key="3">
    <source>
        <dbReference type="EMBL" id="URJ25384.1"/>
    </source>
</evidence>
<comment type="similarity">
    <text evidence="1">Belongs to the phosphohexose mutase family.</text>
</comment>
<gene>
    <name evidence="3" type="ORF">M9405_01540</name>
</gene>
<reference evidence="3" key="1">
    <citation type="submission" date="2022-05" db="EMBL/GenBank/DDBJ databases">
        <title>Impact of host demography and evolutionary history on endosymbiont molecular evolution: a test in carpenter ants (Genus Camponotus) and their Blochmannia endosymbionts.</title>
        <authorList>
            <person name="Manthey J.D."/>
            <person name="Giron J.C."/>
            <person name="Hruska J.P."/>
        </authorList>
    </citation>
    <scope>NUCLEOTIDE SEQUENCE</scope>
    <source>
        <strain evidence="3">C-006</strain>
    </source>
</reference>
<dbReference type="InterPro" id="IPR016055">
    <property type="entry name" value="A-D-PHexomutase_a/b/a-I/II/III"/>
</dbReference>
<dbReference type="InterPro" id="IPR005844">
    <property type="entry name" value="A-D-PHexomutase_a/b/a-I"/>
</dbReference>
<dbReference type="Gene3D" id="3.40.120.10">
    <property type="entry name" value="Alpha-D-Glucose-1,6-Bisphosphate, subunit A, domain 3"/>
    <property type="match status" value="1"/>
</dbReference>